<sequence>MGSMKGGEERLCHINLGGGEGHASISNKRGGILGTEDLTGSGRCSTANGTLNSRLHQSDKRFIGDWLRNYNWGNNEDDFVARQHGRACEVNPY</sequence>
<name>A0AAV6UVX1_9ARAC</name>
<dbReference type="AlphaFoldDB" id="A0AAV6UVX1"/>
<dbReference type="EMBL" id="JAFNEN010000252">
    <property type="protein sequence ID" value="KAG8187983.1"/>
    <property type="molecule type" value="Genomic_DNA"/>
</dbReference>
<protein>
    <submittedName>
        <fullName evidence="1">Uncharacterized protein</fullName>
    </submittedName>
</protein>
<gene>
    <name evidence="1" type="ORF">JTE90_005302</name>
</gene>
<accession>A0AAV6UVX1</accession>
<comment type="caution">
    <text evidence="1">The sequence shown here is derived from an EMBL/GenBank/DDBJ whole genome shotgun (WGS) entry which is preliminary data.</text>
</comment>
<proteinExistence type="predicted"/>
<dbReference type="Proteomes" id="UP000827092">
    <property type="component" value="Unassembled WGS sequence"/>
</dbReference>
<reference evidence="1 2" key="1">
    <citation type="journal article" date="2022" name="Nat. Ecol. Evol.">
        <title>A masculinizing supergene underlies an exaggerated male reproductive morph in a spider.</title>
        <authorList>
            <person name="Hendrickx F."/>
            <person name="De Corte Z."/>
            <person name="Sonet G."/>
            <person name="Van Belleghem S.M."/>
            <person name="Kostlbacher S."/>
            <person name="Vangestel C."/>
        </authorList>
    </citation>
    <scope>NUCLEOTIDE SEQUENCE [LARGE SCALE GENOMIC DNA]</scope>
    <source>
        <strain evidence="1">W744_W776</strain>
    </source>
</reference>
<evidence type="ECO:0000313" key="1">
    <source>
        <dbReference type="EMBL" id="KAG8187983.1"/>
    </source>
</evidence>
<evidence type="ECO:0000313" key="2">
    <source>
        <dbReference type="Proteomes" id="UP000827092"/>
    </source>
</evidence>
<keyword evidence="2" id="KW-1185">Reference proteome</keyword>
<organism evidence="1 2">
    <name type="scientific">Oedothorax gibbosus</name>
    <dbReference type="NCBI Taxonomy" id="931172"/>
    <lineage>
        <taxon>Eukaryota</taxon>
        <taxon>Metazoa</taxon>
        <taxon>Ecdysozoa</taxon>
        <taxon>Arthropoda</taxon>
        <taxon>Chelicerata</taxon>
        <taxon>Arachnida</taxon>
        <taxon>Araneae</taxon>
        <taxon>Araneomorphae</taxon>
        <taxon>Entelegynae</taxon>
        <taxon>Araneoidea</taxon>
        <taxon>Linyphiidae</taxon>
        <taxon>Erigoninae</taxon>
        <taxon>Oedothorax</taxon>
    </lineage>
</organism>